<dbReference type="InterPro" id="IPR057264">
    <property type="entry name" value="Ribosomal_uL24_C"/>
</dbReference>
<reference evidence="9" key="1">
    <citation type="submission" date="2017-09" db="EMBL/GenBank/DDBJ databases">
        <title>Depth-based differentiation of microbial function through sediment-hosted aquifers and enrichment of novel symbionts in the deep terrestrial subsurface.</title>
        <authorList>
            <person name="Probst A.J."/>
            <person name="Ladd B."/>
            <person name="Jarett J.K."/>
            <person name="Geller-Mcgrath D.E."/>
            <person name="Sieber C.M.K."/>
            <person name="Emerson J.B."/>
            <person name="Anantharaman K."/>
            <person name="Thomas B.C."/>
            <person name="Malmstrom R."/>
            <person name="Stieglmeier M."/>
            <person name="Klingl A."/>
            <person name="Woyke T."/>
            <person name="Ryan C.M."/>
            <person name="Banfield J.F."/>
        </authorList>
    </citation>
    <scope>NUCLEOTIDE SEQUENCE [LARGE SCALE GENOMIC DNA]</scope>
</reference>
<evidence type="ECO:0000256" key="2">
    <source>
        <dbReference type="ARBA" id="ARBA00022980"/>
    </source>
</evidence>
<dbReference type="PROSITE" id="PS01108">
    <property type="entry name" value="RIBOSOMAL_L24"/>
    <property type="match status" value="1"/>
</dbReference>
<dbReference type="GO" id="GO:0019843">
    <property type="term" value="F:rRNA binding"/>
    <property type="evidence" value="ECO:0007669"/>
    <property type="project" value="UniProtKB-UniRule"/>
</dbReference>
<dbReference type="SMART" id="SM00739">
    <property type="entry name" value="KOW"/>
    <property type="match status" value="1"/>
</dbReference>
<dbReference type="InterPro" id="IPR041988">
    <property type="entry name" value="Ribosomal_uL24_KOW"/>
</dbReference>
<dbReference type="InterPro" id="IPR005825">
    <property type="entry name" value="Ribosomal_uL24_CS"/>
</dbReference>
<evidence type="ECO:0000256" key="1">
    <source>
        <dbReference type="ARBA" id="ARBA00010618"/>
    </source>
</evidence>
<keyword evidence="5" id="KW-0699">rRNA-binding</keyword>
<keyword evidence="2 5" id="KW-0689">Ribosomal protein</keyword>
<dbReference type="EMBL" id="PFAS01000047">
    <property type="protein sequence ID" value="PIT93734.1"/>
    <property type="molecule type" value="Genomic_DNA"/>
</dbReference>
<sequence>MKIKSGDKVKIIAGKDKGKTGKVLQIFPREQKASVEGLNLLIKHLRPRRQGEKGQRIEFPAPLSLSNLQLICKQCGQAARVNFKILDSGKKARICQKCKQVMD</sequence>
<keyword evidence="5" id="KW-0694">RNA-binding</keyword>
<evidence type="ECO:0000256" key="6">
    <source>
        <dbReference type="RuleBase" id="RU003477"/>
    </source>
</evidence>
<protein>
    <recommendedName>
        <fullName evidence="4 5">Large ribosomal subunit protein uL24</fullName>
    </recommendedName>
</protein>
<proteinExistence type="inferred from homology"/>
<dbReference type="GO" id="GO:0005840">
    <property type="term" value="C:ribosome"/>
    <property type="evidence" value="ECO:0007669"/>
    <property type="project" value="UniProtKB-KW"/>
</dbReference>
<organism evidence="8 9">
    <name type="scientific">Candidatus Falkowbacteria bacterium CG10_big_fil_rev_8_21_14_0_10_43_11</name>
    <dbReference type="NCBI Taxonomy" id="1974568"/>
    <lineage>
        <taxon>Bacteria</taxon>
        <taxon>Candidatus Falkowiibacteriota</taxon>
    </lineage>
</organism>
<keyword evidence="3 5" id="KW-0687">Ribonucleoprotein</keyword>
<dbReference type="InterPro" id="IPR005824">
    <property type="entry name" value="KOW"/>
</dbReference>
<evidence type="ECO:0000256" key="5">
    <source>
        <dbReference type="HAMAP-Rule" id="MF_01326"/>
    </source>
</evidence>
<dbReference type="GO" id="GO:0003735">
    <property type="term" value="F:structural constituent of ribosome"/>
    <property type="evidence" value="ECO:0007669"/>
    <property type="project" value="InterPro"/>
</dbReference>
<evidence type="ECO:0000256" key="4">
    <source>
        <dbReference type="ARBA" id="ARBA00035206"/>
    </source>
</evidence>
<gene>
    <name evidence="5" type="primary">rplX</name>
    <name evidence="8" type="ORF">COU00_02840</name>
</gene>
<dbReference type="Proteomes" id="UP000229335">
    <property type="component" value="Unassembled WGS sequence"/>
</dbReference>
<dbReference type="InterPro" id="IPR003256">
    <property type="entry name" value="Ribosomal_uL24"/>
</dbReference>
<dbReference type="GO" id="GO:0006412">
    <property type="term" value="P:translation"/>
    <property type="evidence" value="ECO:0007669"/>
    <property type="project" value="UniProtKB-UniRule"/>
</dbReference>
<comment type="similarity">
    <text evidence="1 5 6">Belongs to the universal ribosomal protein uL24 family.</text>
</comment>
<dbReference type="AlphaFoldDB" id="A0A2M6WLY1"/>
<dbReference type="NCBIfam" id="TIGR01079">
    <property type="entry name" value="rplX_bact"/>
    <property type="match status" value="1"/>
</dbReference>
<dbReference type="Pfam" id="PF17136">
    <property type="entry name" value="ribosomal_L24"/>
    <property type="match status" value="1"/>
</dbReference>
<evidence type="ECO:0000256" key="3">
    <source>
        <dbReference type="ARBA" id="ARBA00023274"/>
    </source>
</evidence>
<evidence type="ECO:0000259" key="7">
    <source>
        <dbReference type="SMART" id="SM00739"/>
    </source>
</evidence>
<dbReference type="HAMAP" id="MF_01326_B">
    <property type="entry name" value="Ribosomal_uL24_B"/>
    <property type="match status" value="1"/>
</dbReference>
<evidence type="ECO:0000313" key="8">
    <source>
        <dbReference type="EMBL" id="PIT93734.1"/>
    </source>
</evidence>
<dbReference type="GO" id="GO:1990904">
    <property type="term" value="C:ribonucleoprotein complex"/>
    <property type="evidence" value="ECO:0007669"/>
    <property type="project" value="UniProtKB-KW"/>
</dbReference>
<dbReference type="SUPFAM" id="SSF50104">
    <property type="entry name" value="Translation proteins SH3-like domain"/>
    <property type="match status" value="1"/>
</dbReference>
<evidence type="ECO:0000313" key="9">
    <source>
        <dbReference type="Proteomes" id="UP000229335"/>
    </source>
</evidence>
<accession>A0A2M6WLY1</accession>
<dbReference type="PANTHER" id="PTHR12903">
    <property type="entry name" value="MITOCHONDRIAL RIBOSOMAL PROTEIN L24"/>
    <property type="match status" value="1"/>
</dbReference>
<comment type="function">
    <text evidence="5">One of the proteins that surrounds the polypeptide exit tunnel on the outside of the subunit.</text>
</comment>
<name>A0A2M6WLY1_9BACT</name>
<dbReference type="Gene3D" id="2.30.30.30">
    <property type="match status" value="1"/>
</dbReference>
<comment type="caution">
    <text evidence="8">The sequence shown here is derived from an EMBL/GenBank/DDBJ whole genome shotgun (WGS) entry which is preliminary data.</text>
</comment>
<feature type="domain" description="KOW" evidence="7">
    <location>
        <begin position="2"/>
        <end position="29"/>
    </location>
</feature>
<comment type="function">
    <text evidence="5">One of two assembly initiator proteins, it binds directly to the 5'-end of the 23S rRNA, where it nucleates assembly of the 50S subunit.</text>
</comment>
<dbReference type="Pfam" id="PF00467">
    <property type="entry name" value="KOW"/>
    <property type="match status" value="1"/>
</dbReference>
<dbReference type="CDD" id="cd06089">
    <property type="entry name" value="KOW_RPL26"/>
    <property type="match status" value="1"/>
</dbReference>
<dbReference type="InterPro" id="IPR014722">
    <property type="entry name" value="Rib_uL2_dom2"/>
</dbReference>
<dbReference type="InterPro" id="IPR008991">
    <property type="entry name" value="Translation_prot_SH3-like_sf"/>
</dbReference>
<comment type="subunit">
    <text evidence="5">Part of the 50S ribosomal subunit.</text>
</comment>